<comment type="similarity">
    <text evidence="2 6">Belongs to the peroxisomal membrane protein PXMP2/4 family.</text>
</comment>
<evidence type="ECO:0000313" key="7">
    <source>
        <dbReference type="EMBL" id="KAG8188926.1"/>
    </source>
</evidence>
<gene>
    <name evidence="7" type="ORF">JTE90_014978</name>
</gene>
<evidence type="ECO:0000256" key="1">
    <source>
        <dbReference type="ARBA" id="ARBA00004141"/>
    </source>
</evidence>
<dbReference type="AlphaFoldDB" id="A0AAV6V089"/>
<evidence type="ECO:0000313" key="8">
    <source>
        <dbReference type="Proteomes" id="UP000827092"/>
    </source>
</evidence>
<dbReference type="GO" id="GO:0005739">
    <property type="term" value="C:mitochondrion"/>
    <property type="evidence" value="ECO:0007669"/>
    <property type="project" value="TreeGrafter"/>
</dbReference>
<dbReference type="GO" id="GO:0016020">
    <property type="term" value="C:membrane"/>
    <property type="evidence" value="ECO:0007669"/>
    <property type="project" value="UniProtKB-SubCell"/>
</dbReference>
<dbReference type="Proteomes" id="UP000827092">
    <property type="component" value="Unassembled WGS sequence"/>
</dbReference>
<name>A0AAV6V089_9ARAC</name>
<keyword evidence="4 6" id="KW-1133">Transmembrane helix</keyword>
<evidence type="ECO:0000256" key="2">
    <source>
        <dbReference type="ARBA" id="ARBA00006824"/>
    </source>
</evidence>
<reference evidence="7 8" key="1">
    <citation type="journal article" date="2022" name="Nat. Ecol. Evol.">
        <title>A masculinizing supergene underlies an exaggerated male reproductive morph in a spider.</title>
        <authorList>
            <person name="Hendrickx F."/>
            <person name="De Corte Z."/>
            <person name="Sonet G."/>
            <person name="Van Belleghem S.M."/>
            <person name="Kostlbacher S."/>
            <person name="Vangestel C."/>
        </authorList>
    </citation>
    <scope>NUCLEOTIDE SEQUENCE [LARGE SCALE GENOMIC DNA]</scope>
    <source>
        <strain evidence="7">W744_W776</strain>
    </source>
</reference>
<accession>A0AAV6V089</accession>
<dbReference type="PANTHER" id="PTHR11266">
    <property type="entry name" value="PEROXISOMAL MEMBRANE PROTEIN 2, PXMP2 MPV17"/>
    <property type="match status" value="1"/>
</dbReference>
<dbReference type="Pfam" id="PF04117">
    <property type="entry name" value="Mpv17_PMP22"/>
    <property type="match status" value="1"/>
</dbReference>
<proteinExistence type="inferred from homology"/>
<sequence length="195" mass="21469">MLSRARAVFQRRPLLTNVTSFGAMYAGAEATQQTILLFLDKDKKERGKLDWATVGRFGLIGLGCIGPLLFGWYRVLDRALPATSSGAVAKKVLADQLISSTSCIAIFFTGMSILEGKEDIFAEVKAKFWSTYQVSCCFWLPAQALNFALLPPYSRVAFVGAASFVWVNVLCLLKRRRLPEPPVEVVGEITDVAVK</sequence>
<keyword evidence="8" id="KW-1185">Reference proteome</keyword>
<dbReference type="PANTHER" id="PTHR11266:SF85">
    <property type="entry name" value="MPV17-LIKE PROTEIN"/>
    <property type="match status" value="1"/>
</dbReference>
<dbReference type="InterPro" id="IPR007248">
    <property type="entry name" value="Mpv17_PMP22"/>
</dbReference>
<comment type="caution">
    <text evidence="7">The sequence shown here is derived from an EMBL/GenBank/DDBJ whole genome shotgun (WGS) entry which is preliminary data.</text>
</comment>
<keyword evidence="5 6" id="KW-0472">Membrane</keyword>
<evidence type="ECO:0000256" key="4">
    <source>
        <dbReference type="ARBA" id="ARBA00022989"/>
    </source>
</evidence>
<protein>
    <recommendedName>
        <fullName evidence="9">Mpv17-like protein</fullName>
    </recommendedName>
</protein>
<dbReference type="EMBL" id="JAFNEN010000227">
    <property type="protein sequence ID" value="KAG8188926.1"/>
    <property type="molecule type" value="Genomic_DNA"/>
</dbReference>
<evidence type="ECO:0000256" key="5">
    <source>
        <dbReference type="ARBA" id="ARBA00023136"/>
    </source>
</evidence>
<keyword evidence="3 6" id="KW-0812">Transmembrane</keyword>
<comment type="subcellular location">
    <subcellularLocation>
        <location evidence="1">Membrane</location>
        <topology evidence="1">Multi-pass membrane protein</topology>
    </subcellularLocation>
</comment>
<feature type="transmembrane region" description="Helical" evidence="6">
    <location>
        <begin position="156"/>
        <end position="173"/>
    </location>
</feature>
<feature type="transmembrane region" description="Helical" evidence="6">
    <location>
        <begin position="51"/>
        <end position="73"/>
    </location>
</feature>
<organism evidence="7 8">
    <name type="scientific">Oedothorax gibbosus</name>
    <dbReference type="NCBI Taxonomy" id="931172"/>
    <lineage>
        <taxon>Eukaryota</taxon>
        <taxon>Metazoa</taxon>
        <taxon>Ecdysozoa</taxon>
        <taxon>Arthropoda</taxon>
        <taxon>Chelicerata</taxon>
        <taxon>Arachnida</taxon>
        <taxon>Araneae</taxon>
        <taxon>Araneomorphae</taxon>
        <taxon>Entelegynae</taxon>
        <taxon>Araneoidea</taxon>
        <taxon>Linyphiidae</taxon>
        <taxon>Erigoninae</taxon>
        <taxon>Oedothorax</taxon>
    </lineage>
</organism>
<evidence type="ECO:0008006" key="9">
    <source>
        <dbReference type="Google" id="ProtNLM"/>
    </source>
</evidence>
<evidence type="ECO:0000256" key="6">
    <source>
        <dbReference type="RuleBase" id="RU363053"/>
    </source>
</evidence>
<evidence type="ECO:0000256" key="3">
    <source>
        <dbReference type="ARBA" id="ARBA00022692"/>
    </source>
</evidence>